<dbReference type="EMBL" id="JANBPG010002876">
    <property type="protein sequence ID" value="KAJ1884350.1"/>
    <property type="molecule type" value="Genomic_DNA"/>
</dbReference>
<reference evidence="1" key="1">
    <citation type="submission" date="2022-07" db="EMBL/GenBank/DDBJ databases">
        <title>Phylogenomic reconstructions and comparative analyses of Kickxellomycotina fungi.</title>
        <authorList>
            <person name="Reynolds N.K."/>
            <person name="Stajich J.E."/>
            <person name="Barry K."/>
            <person name="Grigoriev I.V."/>
            <person name="Crous P."/>
            <person name="Smith M.E."/>
        </authorList>
    </citation>
    <scope>NUCLEOTIDE SEQUENCE</scope>
    <source>
        <strain evidence="1">Benny 63K</strain>
    </source>
</reference>
<keyword evidence="2" id="KW-1185">Reference proteome</keyword>
<organism evidence="1 2">
    <name type="scientific">Kickxella alabastrina</name>
    <dbReference type="NCBI Taxonomy" id="61397"/>
    <lineage>
        <taxon>Eukaryota</taxon>
        <taxon>Fungi</taxon>
        <taxon>Fungi incertae sedis</taxon>
        <taxon>Zoopagomycota</taxon>
        <taxon>Kickxellomycotina</taxon>
        <taxon>Kickxellomycetes</taxon>
        <taxon>Kickxellales</taxon>
        <taxon>Kickxellaceae</taxon>
        <taxon>Kickxella</taxon>
    </lineage>
</organism>
<evidence type="ECO:0000313" key="1">
    <source>
        <dbReference type="EMBL" id="KAJ1884350.1"/>
    </source>
</evidence>
<sequence>MKTHRRPAATYGRGKQSDSEDNVSGDEDDVFANGGAVSDNGDGSGADAGLTIARPPRSLLQQAARTSSSSARDLVTRPTQAPTTSKPFNPFGVASPSKSMEIKRSDSFFNAADAHSSALSREASAANLGGGSLTTTTKRQNQLVADDDDGSSAGPRKLAKKAAAADSSSGTKDRAQSKLFAFAFKRDDSKSGATSALPKPVAAAAGASENGDCNGNEDTIGDVDCDGDDATLAD</sequence>
<proteinExistence type="predicted"/>
<protein>
    <submittedName>
        <fullName evidence="1">Uncharacterized protein</fullName>
    </submittedName>
</protein>
<evidence type="ECO:0000313" key="2">
    <source>
        <dbReference type="Proteomes" id="UP001150581"/>
    </source>
</evidence>
<gene>
    <name evidence="1" type="ORF">LPJ66_010652</name>
</gene>
<name>A0ACC1HZX7_9FUNG</name>
<dbReference type="Proteomes" id="UP001150581">
    <property type="component" value="Unassembled WGS sequence"/>
</dbReference>
<accession>A0ACC1HZX7</accession>
<comment type="caution">
    <text evidence="1">The sequence shown here is derived from an EMBL/GenBank/DDBJ whole genome shotgun (WGS) entry which is preliminary data.</text>
</comment>